<keyword evidence="1" id="KW-0812">Transmembrane</keyword>
<organism evidence="2">
    <name type="scientific">marine sediment metagenome</name>
    <dbReference type="NCBI Taxonomy" id="412755"/>
    <lineage>
        <taxon>unclassified sequences</taxon>
        <taxon>metagenomes</taxon>
        <taxon>ecological metagenomes</taxon>
    </lineage>
</organism>
<keyword evidence="1" id="KW-0472">Membrane</keyword>
<accession>X1TED7</accession>
<feature type="non-terminal residue" evidence="2">
    <location>
        <position position="154"/>
    </location>
</feature>
<feature type="transmembrane region" description="Helical" evidence="1">
    <location>
        <begin position="26"/>
        <end position="43"/>
    </location>
</feature>
<dbReference type="InterPro" id="IPR011518">
    <property type="entry name" value="Transposase_36"/>
</dbReference>
<dbReference type="PANTHER" id="PTHR36927">
    <property type="entry name" value="BLR4337 PROTEIN"/>
    <property type="match status" value="1"/>
</dbReference>
<sequence length="154" mass="17624">MLVFGFLFFADDRVQASIVKQRWISLIAGIVLYLMYRVFNIIPKSSVVPLGSFHEVMASWCLVMGFLGFGLKYLRGTGGFLKYSTEAVLPFYILHQPVILVIAFWVVQWQMPVITKYIIIVLLSFAVDSIVEWWCSVGRECYPEAQELLILADC</sequence>
<reference evidence="2" key="1">
    <citation type="journal article" date="2014" name="Front. Microbiol.">
        <title>High frequency of phylogenetically diverse reductive dehalogenase-homologous genes in deep subseafloor sedimentary metagenomes.</title>
        <authorList>
            <person name="Kawai M."/>
            <person name="Futagami T."/>
            <person name="Toyoda A."/>
            <person name="Takaki Y."/>
            <person name="Nishi S."/>
            <person name="Hori S."/>
            <person name="Arai W."/>
            <person name="Tsubouchi T."/>
            <person name="Morono Y."/>
            <person name="Uchiyama I."/>
            <person name="Ito T."/>
            <person name="Fujiyama A."/>
            <person name="Inagaki F."/>
            <person name="Takami H."/>
        </authorList>
    </citation>
    <scope>NUCLEOTIDE SEQUENCE</scope>
    <source>
        <strain evidence="2">Expedition CK06-06</strain>
    </source>
</reference>
<name>X1TED7_9ZZZZ</name>
<comment type="caution">
    <text evidence="2">The sequence shown here is derived from an EMBL/GenBank/DDBJ whole genome shotgun (WGS) entry which is preliminary data.</text>
</comment>
<feature type="transmembrane region" description="Helical" evidence="1">
    <location>
        <begin position="114"/>
        <end position="134"/>
    </location>
</feature>
<feature type="transmembrane region" description="Helical" evidence="1">
    <location>
        <begin position="55"/>
        <end position="75"/>
    </location>
</feature>
<keyword evidence="1" id="KW-1133">Transmembrane helix</keyword>
<proteinExistence type="predicted"/>
<gene>
    <name evidence="2" type="ORF">S12H4_24478</name>
</gene>
<dbReference type="InterPro" id="IPR050623">
    <property type="entry name" value="Glucan_succinyl_AcylTrfase"/>
</dbReference>
<dbReference type="Pfam" id="PF07592">
    <property type="entry name" value="DDE_Tnp_ISAZ013"/>
    <property type="match status" value="1"/>
</dbReference>
<dbReference type="EMBL" id="BARW01013300">
    <property type="protein sequence ID" value="GAI78399.1"/>
    <property type="molecule type" value="Genomic_DNA"/>
</dbReference>
<feature type="transmembrane region" description="Helical" evidence="1">
    <location>
        <begin position="87"/>
        <end position="107"/>
    </location>
</feature>
<protein>
    <recommendedName>
        <fullName evidence="3">Acyltransferase 3 domain-containing protein</fullName>
    </recommendedName>
</protein>
<evidence type="ECO:0008006" key="3">
    <source>
        <dbReference type="Google" id="ProtNLM"/>
    </source>
</evidence>
<evidence type="ECO:0000313" key="2">
    <source>
        <dbReference type="EMBL" id="GAI78399.1"/>
    </source>
</evidence>
<dbReference type="AlphaFoldDB" id="X1TED7"/>
<dbReference type="PANTHER" id="PTHR36927:SF3">
    <property type="entry name" value="GLUCANS BIOSYNTHESIS PROTEIN C"/>
    <property type="match status" value="1"/>
</dbReference>
<evidence type="ECO:0000256" key="1">
    <source>
        <dbReference type="SAM" id="Phobius"/>
    </source>
</evidence>